<evidence type="ECO:0000313" key="3">
    <source>
        <dbReference type="Proteomes" id="UP000423628"/>
    </source>
</evidence>
<organismHost>
    <name type="scientific">Sus scrofa</name>
    <name type="common">Pig</name>
    <dbReference type="NCBI Taxonomy" id="9823"/>
</organismHost>
<evidence type="ECO:0000313" key="2">
    <source>
        <dbReference type="EMBL" id="QRW43607.1"/>
    </source>
</evidence>
<feature type="transmembrane region" description="Helical" evidence="1">
    <location>
        <begin position="383"/>
        <end position="406"/>
    </location>
</feature>
<reference evidence="2 3" key="1">
    <citation type="submission" date="2019-08" db="EMBL/GenBank/DDBJ databases">
        <authorList>
            <person name="Ndlovu S.S."/>
        </authorList>
    </citation>
    <scope>NUCLEOTIDE SEQUENCE [LARGE SCALE GENOMIC DNA]</scope>
    <source>
        <strain evidence="2">SPEC_57</strain>
    </source>
</reference>
<keyword evidence="1" id="KW-1133">Transmembrane helix</keyword>
<dbReference type="Proteomes" id="UP000423628">
    <property type="component" value="Segment"/>
</dbReference>
<gene>
    <name evidence="2" type="ORF">B646L</name>
</gene>
<name>A0A894KR66_ASF</name>
<evidence type="ECO:0000256" key="1">
    <source>
        <dbReference type="SAM" id="Phobius"/>
    </source>
</evidence>
<organism evidence="2 3">
    <name type="scientific">African swine fever virus</name>
    <name type="common">ASFV</name>
    <dbReference type="NCBI Taxonomy" id="10497"/>
    <lineage>
        <taxon>Viruses</taxon>
        <taxon>Varidnaviria</taxon>
        <taxon>Bamfordvirae</taxon>
        <taxon>Nucleocytoviricota</taxon>
        <taxon>Pokkesviricetes</taxon>
        <taxon>Asfuvirales</taxon>
        <taxon>Asfarviridae</taxon>
        <taxon>Asfivirus</taxon>
        <taxon>Asfivirus haemorrhagiae</taxon>
    </lineage>
</organism>
<dbReference type="EMBL" id="MN394630">
    <property type="protein sequence ID" value="QRW43607.1"/>
    <property type="molecule type" value="Genomic_DNA"/>
</dbReference>
<organismHost>
    <name type="scientific">Ornithodoros</name>
    <name type="common">relapsing fever ticks</name>
    <dbReference type="NCBI Taxonomy" id="6937"/>
</organismHost>
<sequence>MGTVTQHSCTILQKKKVITRCRYHKISRGVTPHIFRVPTIIQFSCSTYVIMSTGLVFLPWLQSKGIHHRTRIVGGFIRIASVLEGYVRAAELCWKFIDTIVTMCSYGNVFIITYRVRIRIGAIIRYTCTCVWKSCISILQAYLCVVCTLHIGVINMSELVPISVLLWILFGDVPGTFYSYIHIFNGPFTSRHYFFIVVVIVGVGHLRFMDTYQRKSNAFYKKVVYFRGYKQVIVVQLIIRVRDFIIVSWDIPWFTAYIASTGASSYTTCLAYKKTRKFIHQILLRCKLYGVTALAEGDGYRGNTKVHVLVIPKAQLIPERKRGLLLFTGLWSITAVLYITSYVQIRCVRVTSVILFTCCLDIVRVLGKMLCKKFRVGMAARSLRIIFIGTNTFALVRLVQIMYVAYERATGSLHRYLLANQVLISSHFIPWDAKFAHKRCVIRTIFVYGISIYIESYVFIQSFSGVFAVLYQVSVRILCAGYNGSSKRIYKRVYGALYRCLVVPVISVARKRLQLPVGPHLGRALYRSILPGRMSCTQYMLAHHIMEKVSVLGNTKGTLVSQGGGTRMRAYFIVFKPYRNIWLTMRITMHQMCFFDLSQSGFGVGFPISFVHIFIVTDPAIQQVLGQYILVGLPIVTNTTKSSSCC</sequence>
<organismHost>
    <name type="scientific">Ornithodoros moubata</name>
    <name type="common">Soft tick</name>
    <name type="synonym">Argasid tick</name>
    <dbReference type="NCBI Taxonomy" id="6938"/>
</organismHost>
<feature type="transmembrane region" description="Helical" evidence="1">
    <location>
        <begin position="142"/>
        <end position="170"/>
    </location>
</feature>
<feature type="transmembrane region" description="Helical" evidence="1">
    <location>
        <begin position="253"/>
        <end position="272"/>
    </location>
</feature>
<keyword evidence="1" id="KW-0812">Transmembrane</keyword>
<feature type="transmembrane region" description="Helical" evidence="1">
    <location>
        <begin position="40"/>
        <end position="61"/>
    </location>
</feature>
<organismHost>
    <name type="scientific">Phacochoerus africanus</name>
    <name type="common">Warthog</name>
    <dbReference type="NCBI Taxonomy" id="41426"/>
</organismHost>
<feature type="transmembrane region" description="Helical" evidence="1">
    <location>
        <begin position="441"/>
        <end position="460"/>
    </location>
</feature>
<feature type="transmembrane region" description="Helical" evidence="1">
    <location>
        <begin position="323"/>
        <end position="345"/>
    </location>
</feature>
<organismHost>
    <name type="scientific">Phacochoerus aethiopicus</name>
    <name type="common">Warthog</name>
    <dbReference type="NCBI Taxonomy" id="85517"/>
</organismHost>
<protein>
    <submittedName>
        <fullName evidence="2">PB646L</fullName>
    </submittedName>
</protein>
<organismHost>
    <name type="scientific">Potamochoerus larvatus</name>
    <name type="common">Bushpig</name>
    <dbReference type="NCBI Taxonomy" id="273792"/>
</organismHost>
<proteinExistence type="predicted"/>
<feature type="transmembrane region" description="Helical" evidence="1">
    <location>
        <begin position="190"/>
        <end position="208"/>
    </location>
</feature>
<feature type="transmembrane region" description="Helical" evidence="1">
    <location>
        <begin position="351"/>
        <end position="371"/>
    </location>
</feature>
<keyword evidence="1" id="KW-0472">Membrane</keyword>
<accession>A0A894KR66</accession>